<dbReference type="OrthoDB" id="342730at2759"/>
<dbReference type="InterPro" id="IPR047153">
    <property type="entry name" value="TRIM45/56/19-like"/>
</dbReference>
<dbReference type="InterPro" id="IPR000315">
    <property type="entry name" value="Znf_B-box"/>
</dbReference>
<dbReference type="InterPro" id="IPR001841">
    <property type="entry name" value="Znf_RING"/>
</dbReference>
<accession>A0A8B6CCF4</accession>
<feature type="domain" description="B box-type" evidence="7">
    <location>
        <begin position="75"/>
        <end position="110"/>
    </location>
</feature>
<dbReference type="Proteomes" id="UP000596742">
    <property type="component" value="Unassembled WGS sequence"/>
</dbReference>
<gene>
    <name evidence="8" type="ORF">MGAL_10B074135</name>
</gene>
<sequence length="451" mass="51571">MEETAATCPICYDSLTFPKILDCRHTFCYKCLKDYGDEVLSRKQKLSCPLCRTKFNIPKRGFSHFLTNYFVSICKPDKYCKNCERSEVIYICCGVCGLILCKKCFNTHRHFGRSSDESSDEEEDVHQPRTPLQIQFANKQHYVQTNIDCKLDTQFVVEIPVDNEGHHVISSLSPSKNGGMYVLSYDVPFIMKYDHNGQMIDRIRIPDTHKCYAVIEMCDESLLVAFPDEKLILKYAFCGWSHFATCIDFCPIDMVELSNGKILACGPDIWNPIYKKSISRRGHVHVYSMHGELLLKLNDISKECNTLEFPHKMAYNKKEETIAVSDLETHSITILKVSDGNCLINKANISMVTISVPFLEIEHTVNFRPTGVCSTDTGRFIVSTPEGCLHVIDELGYLRCMGFTNCEDRFGRYKPNIALDINGLLWCSDSQFGTLKTFKITKYQNFFNSSN</sequence>
<evidence type="ECO:0000256" key="4">
    <source>
        <dbReference type="ARBA" id="ARBA00022833"/>
    </source>
</evidence>
<evidence type="ECO:0008006" key="10">
    <source>
        <dbReference type="Google" id="ProtNLM"/>
    </source>
</evidence>
<keyword evidence="1" id="KW-0597">Phosphoprotein</keyword>
<organism evidence="8 9">
    <name type="scientific">Mytilus galloprovincialis</name>
    <name type="common">Mediterranean mussel</name>
    <dbReference type="NCBI Taxonomy" id="29158"/>
    <lineage>
        <taxon>Eukaryota</taxon>
        <taxon>Metazoa</taxon>
        <taxon>Spiralia</taxon>
        <taxon>Lophotrochozoa</taxon>
        <taxon>Mollusca</taxon>
        <taxon>Bivalvia</taxon>
        <taxon>Autobranchia</taxon>
        <taxon>Pteriomorphia</taxon>
        <taxon>Mytilida</taxon>
        <taxon>Mytiloidea</taxon>
        <taxon>Mytilidae</taxon>
        <taxon>Mytilinae</taxon>
        <taxon>Mytilus</taxon>
    </lineage>
</organism>
<evidence type="ECO:0000313" key="8">
    <source>
        <dbReference type="EMBL" id="VDI03432.1"/>
    </source>
</evidence>
<evidence type="ECO:0000256" key="5">
    <source>
        <dbReference type="PROSITE-ProRule" id="PRU00024"/>
    </source>
</evidence>
<dbReference type="InterPro" id="IPR013083">
    <property type="entry name" value="Znf_RING/FYVE/PHD"/>
</dbReference>
<dbReference type="PANTHER" id="PTHR25462:SF296">
    <property type="entry name" value="MEIOTIC P26, ISOFORM F"/>
    <property type="match status" value="1"/>
</dbReference>
<evidence type="ECO:0000259" key="7">
    <source>
        <dbReference type="PROSITE" id="PS50119"/>
    </source>
</evidence>
<evidence type="ECO:0000256" key="1">
    <source>
        <dbReference type="ARBA" id="ARBA00022553"/>
    </source>
</evidence>
<reference evidence="8" key="1">
    <citation type="submission" date="2018-11" db="EMBL/GenBank/DDBJ databases">
        <authorList>
            <person name="Alioto T."/>
            <person name="Alioto T."/>
        </authorList>
    </citation>
    <scope>NUCLEOTIDE SEQUENCE</scope>
</reference>
<comment type="caution">
    <text evidence="8">The sequence shown here is derived from an EMBL/GenBank/DDBJ whole genome shotgun (WGS) entry which is preliminary data.</text>
</comment>
<dbReference type="SMART" id="SM00184">
    <property type="entry name" value="RING"/>
    <property type="match status" value="1"/>
</dbReference>
<evidence type="ECO:0000256" key="2">
    <source>
        <dbReference type="ARBA" id="ARBA00022723"/>
    </source>
</evidence>
<dbReference type="PANTHER" id="PTHR25462">
    <property type="entry name" value="BONUS, ISOFORM C-RELATED"/>
    <property type="match status" value="1"/>
</dbReference>
<dbReference type="Gene3D" id="3.30.40.10">
    <property type="entry name" value="Zinc/RING finger domain, C3HC4 (zinc finger)"/>
    <property type="match status" value="1"/>
</dbReference>
<dbReference type="InterPro" id="IPR027370">
    <property type="entry name" value="Znf-RING_euk"/>
</dbReference>
<protein>
    <recommendedName>
        <fullName evidence="10">RING-type domain-containing protein</fullName>
    </recommendedName>
</protein>
<dbReference type="PROSITE" id="PS50119">
    <property type="entry name" value="ZF_BBOX"/>
    <property type="match status" value="1"/>
</dbReference>
<keyword evidence="2" id="KW-0479">Metal-binding</keyword>
<dbReference type="InterPro" id="IPR017907">
    <property type="entry name" value="Znf_RING_CS"/>
</dbReference>
<dbReference type="PROSITE" id="PS00518">
    <property type="entry name" value="ZF_RING_1"/>
    <property type="match status" value="1"/>
</dbReference>
<keyword evidence="4" id="KW-0862">Zinc</keyword>
<evidence type="ECO:0000259" key="6">
    <source>
        <dbReference type="PROSITE" id="PS50089"/>
    </source>
</evidence>
<dbReference type="PROSITE" id="PS50089">
    <property type="entry name" value="ZF_RING_2"/>
    <property type="match status" value="1"/>
</dbReference>
<dbReference type="AlphaFoldDB" id="A0A8B6CCF4"/>
<evidence type="ECO:0000256" key="3">
    <source>
        <dbReference type="ARBA" id="ARBA00022771"/>
    </source>
</evidence>
<dbReference type="Pfam" id="PF13445">
    <property type="entry name" value="zf-RING_UBOX"/>
    <property type="match status" value="1"/>
</dbReference>
<name>A0A8B6CCF4_MYTGA</name>
<dbReference type="GO" id="GO:0008270">
    <property type="term" value="F:zinc ion binding"/>
    <property type="evidence" value="ECO:0007669"/>
    <property type="project" value="UniProtKB-KW"/>
</dbReference>
<dbReference type="InterPro" id="IPR011042">
    <property type="entry name" value="6-blade_b-propeller_TolB-like"/>
</dbReference>
<keyword evidence="9" id="KW-1185">Reference proteome</keyword>
<dbReference type="EMBL" id="UYJE01001602">
    <property type="protein sequence ID" value="VDI03432.1"/>
    <property type="molecule type" value="Genomic_DNA"/>
</dbReference>
<dbReference type="Gene3D" id="2.120.10.30">
    <property type="entry name" value="TolB, C-terminal domain"/>
    <property type="match status" value="1"/>
</dbReference>
<dbReference type="SUPFAM" id="SSF57850">
    <property type="entry name" value="RING/U-box"/>
    <property type="match status" value="1"/>
</dbReference>
<dbReference type="SUPFAM" id="SSF101898">
    <property type="entry name" value="NHL repeat"/>
    <property type="match status" value="1"/>
</dbReference>
<proteinExistence type="predicted"/>
<keyword evidence="3 5" id="KW-0863">Zinc-finger</keyword>
<feature type="domain" description="RING-type" evidence="6">
    <location>
        <begin position="8"/>
        <end position="52"/>
    </location>
</feature>
<evidence type="ECO:0000313" key="9">
    <source>
        <dbReference type="Proteomes" id="UP000596742"/>
    </source>
</evidence>